<name>A0A8H3G8I9_9LECA</name>
<dbReference type="PANTHER" id="PTHR24322">
    <property type="entry name" value="PKSB"/>
    <property type="match status" value="1"/>
</dbReference>
<dbReference type="Proteomes" id="UP000664203">
    <property type="component" value="Unassembled WGS sequence"/>
</dbReference>
<keyword evidence="2" id="KW-0560">Oxidoreductase</keyword>
<keyword evidence="5" id="KW-1185">Reference proteome</keyword>
<evidence type="ECO:0000313" key="4">
    <source>
        <dbReference type="EMBL" id="CAF9934911.1"/>
    </source>
</evidence>
<sequence>MFYVFDHCMASTPPIIKRSNNDRPNPRPAPVHAPLTLDLLLHVLSRTLFHPFLAALLPLCLRALAAPYNSTSFVLTSTFAICVCLSRVLQNVNTRIAYGSPREIDWEDEVVVITGGIGGLGGCLAEIFALRGVGVVVLDIEVPPKGATAAGLVAGLADGEEKEGVRYYHCDVGNHEQVERVWRKVVEDVGTPTVLINNAAVVNGRSVLEQSSEEVERTFRINTFSHYQLNKLFLGPMLGQTAIRGTIVTVASVLAHLGAAHLSVYSASKAALLAYHASLTAELASKAPQVKMILVAPGQLDTQMFSNVRLRGWWRNFLGPVIGAGQVAVKIVELIDTGNGGVVSEPAYARWIAWLSVLPVGLQRIAKSWAGMDDAYARGCSE</sequence>
<reference evidence="4" key="1">
    <citation type="submission" date="2021-03" db="EMBL/GenBank/DDBJ databases">
        <authorList>
            <person name="Tagirdzhanova G."/>
        </authorList>
    </citation>
    <scope>NUCLEOTIDE SEQUENCE</scope>
</reference>
<dbReference type="PANTHER" id="PTHR24322:SF736">
    <property type="entry name" value="RETINOL DEHYDROGENASE 10"/>
    <property type="match status" value="1"/>
</dbReference>
<dbReference type="SUPFAM" id="SSF51735">
    <property type="entry name" value="NAD(P)-binding Rossmann-fold domains"/>
    <property type="match status" value="1"/>
</dbReference>
<dbReference type="Gene3D" id="3.40.50.720">
    <property type="entry name" value="NAD(P)-binding Rossmann-like Domain"/>
    <property type="match status" value="1"/>
</dbReference>
<accession>A0A8H3G8I9</accession>
<dbReference type="Pfam" id="PF00106">
    <property type="entry name" value="adh_short"/>
    <property type="match status" value="1"/>
</dbReference>
<comment type="caution">
    <text evidence="4">The sequence shown here is derived from an EMBL/GenBank/DDBJ whole genome shotgun (WGS) entry which is preliminary data.</text>
</comment>
<dbReference type="GO" id="GO:0016616">
    <property type="term" value="F:oxidoreductase activity, acting on the CH-OH group of donors, NAD or NADP as acceptor"/>
    <property type="evidence" value="ECO:0007669"/>
    <property type="project" value="TreeGrafter"/>
</dbReference>
<proteinExistence type="inferred from homology"/>
<dbReference type="InterPro" id="IPR036291">
    <property type="entry name" value="NAD(P)-bd_dom_sf"/>
</dbReference>
<gene>
    <name evidence="4" type="ORF">ALECFALPRED_006175</name>
</gene>
<dbReference type="OrthoDB" id="5840532at2759"/>
<evidence type="ECO:0000256" key="1">
    <source>
        <dbReference type="ARBA" id="ARBA00006484"/>
    </source>
</evidence>
<dbReference type="InterPro" id="IPR002347">
    <property type="entry name" value="SDR_fam"/>
</dbReference>
<dbReference type="AlphaFoldDB" id="A0A8H3G8I9"/>
<evidence type="ECO:0000256" key="2">
    <source>
        <dbReference type="ARBA" id="ARBA00023002"/>
    </source>
</evidence>
<dbReference type="EMBL" id="CAJPDR010000396">
    <property type="protein sequence ID" value="CAF9934911.1"/>
    <property type="molecule type" value="Genomic_DNA"/>
</dbReference>
<evidence type="ECO:0000256" key="3">
    <source>
        <dbReference type="RuleBase" id="RU000363"/>
    </source>
</evidence>
<evidence type="ECO:0008006" key="6">
    <source>
        <dbReference type="Google" id="ProtNLM"/>
    </source>
</evidence>
<dbReference type="PRINTS" id="PR00080">
    <property type="entry name" value="SDRFAMILY"/>
</dbReference>
<comment type="similarity">
    <text evidence="1 3">Belongs to the short-chain dehydrogenases/reductases (SDR) family.</text>
</comment>
<evidence type="ECO:0000313" key="5">
    <source>
        <dbReference type="Proteomes" id="UP000664203"/>
    </source>
</evidence>
<dbReference type="PRINTS" id="PR00081">
    <property type="entry name" value="GDHRDH"/>
</dbReference>
<protein>
    <recommendedName>
        <fullName evidence="6">NAD(P)-binding protein</fullName>
    </recommendedName>
</protein>
<organism evidence="4 5">
    <name type="scientific">Alectoria fallacina</name>
    <dbReference type="NCBI Taxonomy" id="1903189"/>
    <lineage>
        <taxon>Eukaryota</taxon>
        <taxon>Fungi</taxon>
        <taxon>Dikarya</taxon>
        <taxon>Ascomycota</taxon>
        <taxon>Pezizomycotina</taxon>
        <taxon>Lecanoromycetes</taxon>
        <taxon>OSLEUM clade</taxon>
        <taxon>Lecanoromycetidae</taxon>
        <taxon>Lecanorales</taxon>
        <taxon>Lecanorineae</taxon>
        <taxon>Parmeliaceae</taxon>
        <taxon>Alectoria</taxon>
    </lineage>
</organism>